<dbReference type="AlphaFoldDB" id="A0A645IBE3"/>
<accession>A0A645IBE3</accession>
<reference evidence="1" key="1">
    <citation type="submission" date="2019-08" db="EMBL/GenBank/DDBJ databases">
        <authorList>
            <person name="Kucharzyk K."/>
            <person name="Murdoch R.W."/>
            <person name="Higgins S."/>
            <person name="Loffler F."/>
        </authorList>
    </citation>
    <scope>NUCLEOTIDE SEQUENCE</scope>
</reference>
<gene>
    <name evidence="1" type="ORF">SDC9_192308</name>
</gene>
<dbReference type="EMBL" id="VSSQ01104101">
    <property type="protein sequence ID" value="MPN44743.1"/>
    <property type="molecule type" value="Genomic_DNA"/>
</dbReference>
<protein>
    <submittedName>
        <fullName evidence="1">Uncharacterized protein</fullName>
    </submittedName>
</protein>
<sequence>MNFVTAVGTFIVTIHAGYKNNSDAAKSATKSGIPQNIIKKVYREKMQQSLKNAIVLGIGAFVITNNIPSAFELSVTTFEIMYMIYPYTFGLALKKMGAVQEVSKED</sequence>
<proteinExistence type="predicted"/>
<name>A0A645IBE3_9ZZZZ</name>
<comment type="caution">
    <text evidence="1">The sequence shown here is derived from an EMBL/GenBank/DDBJ whole genome shotgun (WGS) entry which is preliminary data.</text>
</comment>
<organism evidence="1">
    <name type="scientific">bioreactor metagenome</name>
    <dbReference type="NCBI Taxonomy" id="1076179"/>
    <lineage>
        <taxon>unclassified sequences</taxon>
        <taxon>metagenomes</taxon>
        <taxon>ecological metagenomes</taxon>
    </lineage>
</organism>
<evidence type="ECO:0000313" key="1">
    <source>
        <dbReference type="EMBL" id="MPN44743.1"/>
    </source>
</evidence>